<sequence length="64" mass="6530">MRGQGIRDRRPGRWDATNPPDAGISIAASGKTTVNRAALPKGEPSAGKVSASDSIGLSPNAEKS</sequence>
<evidence type="ECO:0000256" key="1">
    <source>
        <dbReference type="SAM" id="MobiDB-lite"/>
    </source>
</evidence>
<dbReference type="EMBL" id="CAEZSU010000057">
    <property type="protein sequence ID" value="CAB4548484.1"/>
    <property type="molecule type" value="Genomic_DNA"/>
</dbReference>
<accession>A0A6J6CBD1</accession>
<organism evidence="2">
    <name type="scientific">freshwater metagenome</name>
    <dbReference type="NCBI Taxonomy" id="449393"/>
    <lineage>
        <taxon>unclassified sequences</taxon>
        <taxon>metagenomes</taxon>
        <taxon>ecological metagenomes</taxon>
    </lineage>
</organism>
<dbReference type="AlphaFoldDB" id="A0A6J6CBD1"/>
<protein>
    <submittedName>
        <fullName evidence="2">Unannotated protein</fullName>
    </submittedName>
</protein>
<name>A0A6J6CBD1_9ZZZZ</name>
<evidence type="ECO:0000313" key="2">
    <source>
        <dbReference type="EMBL" id="CAB4548484.1"/>
    </source>
</evidence>
<feature type="compositionally biased region" description="Basic and acidic residues" evidence="1">
    <location>
        <begin position="1"/>
        <end position="13"/>
    </location>
</feature>
<gene>
    <name evidence="2" type="ORF">UFOPK1495_00679</name>
</gene>
<reference evidence="2" key="1">
    <citation type="submission" date="2020-05" db="EMBL/GenBank/DDBJ databases">
        <authorList>
            <person name="Chiriac C."/>
            <person name="Salcher M."/>
            <person name="Ghai R."/>
            <person name="Kavagutti S V."/>
        </authorList>
    </citation>
    <scope>NUCLEOTIDE SEQUENCE</scope>
</reference>
<feature type="region of interest" description="Disordered" evidence="1">
    <location>
        <begin position="1"/>
        <end position="64"/>
    </location>
</feature>
<proteinExistence type="predicted"/>